<dbReference type="EMBL" id="SNZE01000025">
    <property type="protein sequence ID" value="TDR30192.1"/>
    <property type="molecule type" value="Genomic_DNA"/>
</dbReference>
<evidence type="ECO:0000256" key="1">
    <source>
        <dbReference type="ARBA" id="ARBA00001623"/>
    </source>
</evidence>
<comment type="caution">
    <text evidence="9">The sequence shown here is derived from an EMBL/GenBank/DDBJ whole genome shotgun (WGS) entry which is preliminary data.</text>
</comment>
<dbReference type="CDD" id="cd07723">
    <property type="entry name" value="hydroxyacylglutathione_hydrolase_MBL-fold"/>
    <property type="match status" value="1"/>
</dbReference>
<evidence type="ECO:0000259" key="8">
    <source>
        <dbReference type="SMART" id="SM00849"/>
    </source>
</evidence>
<comment type="pathway">
    <text evidence="2 7">Secondary metabolite metabolism; methylglyoxal degradation; (R)-lactate from methylglyoxal: step 2/2.</text>
</comment>
<feature type="binding site" evidence="7">
    <location>
        <position position="58"/>
    </location>
    <ligand>
        <name>Zn(2+)</name>
        <dbReference type="ChEBI" id="CHEBI:29105"/>
        <label>2</label>
    </ligand>
</feature>
<dbReference type="Pfam" id="PF00753">
    <property type="entry name" value="Lactamase_B"/>
    <property type="match status" value="1"/>
</dbReference>
<dbReference type="UniPathway" id="UPA00619">
    <property type="reaction ID" value="UER00676"/>
</dbReference>
<organism evidence="9 10">
    <name type="scientific">Hydromonas duriensis</name>
    <dbReference type="NCBI Taxonomy" id="1527608"/>
    <lineage>
        <taxon>Bacteria</taxon>
        <taxon>Pseudomonadati</taxon>
        <taxon>Pseudomonadota</taxon>
        <taxon>Betaproteobacteria</taxon>
        <taxon>Burkholderiales</taxon>
        <taxon>Burkholderiaceae</taxon>
        <taxon>Hydromonas</taxon>
    </lineage>
</organism>
<evidence type="ECO:0000256" key="6">
    <source>
        <dbReference type="ARBA" id="ARBA00022833"/>
    </source>
</evidence>
<dbReference type="InterPro" id="IPR050110">
    <property type="entry name" value="Glyoxalase_II_hydrolase"/>
</dbReference>
<proteinExistence type="inferred from homology"/>
<dbReference type="InterPro" id="IPR035680">
    <property type="entry name" value="Clx_II_MBL"/>
</dbReference>
<dbReference type="PANTHER" id="PTHR43705">
    <property type="entry name" value="HYDROXYACYLGLUTATHIONE HYDROLASE"/>
    <property type="match status" value="1"/>
</dbReference>
<dbReference type="Gene3D" id="3.60.15.10">
    <property type="entry name" value="Ribonuclease Z/Hydroxyacylglutathione hydrolase-like"/>
    <property type="match status" value="1"/>
</dbReference>
<dbReference type="GO" id="GO:0019243">
    <property type="term" value="P:methylglyoxal catabolic process to D-lactate via S-lactoyl-glutathione"/>
    <property type="evidence" value="ECO:0007669"/>
    <property type="project" value="UniProtKB-UniRule"/>
</dbReference>
<dbReference type="Proteomes" id="UP000294480">
    <property type="component" value="Unassembled WGS sequence"/>
</dbReference>
<feature type="binding site" evidence="7">
    <location>
        <position position="54"/>
    </location>
    <ligand>
        <name>Zn(2+)</name>
        <dbReference type="ChEBI" id="CHEBI:29105"/>
        <label>1</label>
    </ligand>
</feature>
<accession>A0A4R6Y630</accession>
<dbReference type="HAMAP" id="MF_01374">
    <property type="entry name" value="Glyoxalase_2"/>
    <property type="match status" value="1"/>
</dbReference>
<dbReference type="InterPro" id="IPR001279">
    <property type="entry name" value="Metallo-B-lactamas"/>
</dbReference>
<feature type="binding site" evidence="7">
    <location>
        <position position="133"/>
    </location>
    <ligand>
        <name>Zn(2+)</name>
        <dbReference type="ChEBI" id="CHEBI:29105"/>
        <label>1</label>
    </ligand>
</feature>
<name>A0A4R6Y630_9BURK</name>
<evidence type="ECO:0000256" key="2">
    <source>
        <dbReference type="ARBA" id="ARBA00004963"/>
    </source>
</evidence>
<keyword evidence="6 7" id="KW-0862">Zinc</keyword>
<evidence type="ECO:0000313" key="9">
    <source>
        <dbReference type="EMBL" id="TDR30192.1"/>
    </source>
</evidence>
<dbReference type="NCBIfam" id="TIGR03413">
    <property type="entry name" value="GSH_gloB"/>
    <property type="match status" value="1"/>
</dbReference>
<feature type="binding site" evidence="7">
    <location>
        <position position="133"/>
    </location>
    <ligand>
        <name>Zn(2+)</name>
        <dbReference type="ChEBI" id="CHEBI:29105"/>
        <label>2</label>
    </ligand>
</feature>
<feature type="binding site" evidence="7">
    <location>
        <position position="111"/>
    </location>
    <ligand>
        <name>Zn(2+)</name>
        <dbReference type="ChEBI" id="CHEBI:29105"/>
        <label>1</label>
    </ligand>
</feature>
<sequence>MPYILFPIPCRDDNYTWIIHNQKHAWVIDPSLSEPVDAYLTQHQLILADILVTHHHYDHIEGIRGLLPLLQGRVVGGSQRIRELTEVWGAPASFELSCSNMRVQMLATPGHTYDHVAYFLDNGVEQPVLFCGDTIFSAGCGRVFDGTIEELFCSFTRLIQLPEDTRIACAHEYTLANLDYALAIDSSHDATVSYHNEVKYARQRNMPSLPTHLGLEKRINPYMRCIAFESNWVAALTEFAMRRGEKNVRIDSPLDAFTLCRKLKNNF</sequence>
<dbReference type="GO" id="GO:0004416">
    <property type="term" value="F:hydroxyacylglutathione hydrolase activity"/>
    <property type="evidence" value="ECO:0007669"/>
    <property type="project" value="UniProtKB-UniRule"/>
</dbReference>
<dbReference type="InterPro" id="IPR032282">
    <property type="entry name" value="HAGH_C"/>
</dbReference>
<evidence type="ECO:0000313" key="10">
    <source>
        <dbReference type="Proteomes" id="UP000294480"/>
    </source>
</evidence>
<protein>
    <recommendedName>
        <fullName evidence="7">Hydroxyacylglutathione hydrolase</fullName>
        <ecNumber evidence="7">3.1.2.6</ecNumber>
    </recommendedName>
    <alternativeName>
        <fullName evidence="7">Glyoxalase II</fullName>
        <shortName evidence="7">Glx II</shortName>
    </alternativeName>
</protein>
<keyword evidence="10" id="KW-1185">Reference proteome</keyword>
<keyword evidence="4 7" id="KW-0479">Metal-binding</keyword>
<dbReference type="EC" id="3.1.2.6" evidence="7"/>
<comment type="similarity">
    <text evidence="3 7">Belongs to the metallo-beta-lactamase superfamily. Glyoxalase II family.</text>
</comment>
<dbReference type="Pfam" id="PF16123">
    <property type="entry name" value="HAGH_C"/>
    <property type="match status" value="1"/>
</dbReference>
<evidence type="ECO:0000256" key="7">
    <source>
        <dbReference type="HAMAP-Rule" id="MF_01374"/>
    </source>
</evidence>
<feature type="binding site" evidence="7">
    <location>
        <position position="56"/>
    </location>
    <ligand>
        <name>Zn(2+)</name>
        <dbReference type="ChEBI" id="CHEBI:29105"/>
        <label>1</label>
    </ligand>
</feature>
<dbReference type="InterPro" id="IPR036866">
    <property type="entry name" value="RibonucZ/Hydroxyglut_hydro"/>
</dbReference>
<dbReference type="InterPro" id="IPR017782">
    <property type="entry name" value="Hydroxyacylglutathione_Hdrlase"/>
</dbReference>
<evidence type="ECO:0000256" key="3">
    <source>
        <dbReference type="ARBA" id="ARBA00006759"/>
    </source>
</evidence>
<gene>
    <name evidence="7" type="primary">gloB</name>
    <name evidence="9" type="ORF">DFR44_12516</name>
</gene>
<dbReference type="OrthoDB" id="9802248at2"/>
<keyword evidence="5 7" id="KW-0378">Hydrolase</keyword>
<dbReference type="PANTHER" id="PTHR43705:SF1">
    <property type="entry name" value="HYDROXYACYLGLUTATHIONE HYDROLASE GLOB"/>
    <property type="match status" value="1"/>
</dbReference>
<comment type="subunit">
    <text evidence="7">Monomer.</text>
</comment>
<comment type="cofactor">
    <cofactor evidence="7">
        <name>Zn(2+)</name>
        <dbReference type="ChEBI" id="CHEBI:29105"/>
    </cofactor>
    <text evidence="7">Binds 2 Zn(2+) ions per subunit.</text>
</comment>
<dbReference type="SMART" id="SM00849">
    <property type="entry name" value="Lactamase_B"/>
    <property type="match status" value="1"/>
</dbReference>
<feature type="domain" description="Metallo-beta-lactamase" evidence="8">
    <location>
        <begin position="13"/>
        <end position="171"/>
    </location>
</feature>
<dbReference type="SUPFAM" id="SSF56281">
    <property type="entry name" value="Metallo-hydrolase/oxidoreductase"/>
    <property type="match status" value="1"/>
</dbReference>
<comment type="function">
    <text evidence="7">Thiolesterase that catalyzes the hydrolysis of S-D-lactoyl-glutathione to form glutathione and D-lactic acid.</text>
</comment>
<evidence type="ECO:0000256" key="4">
    <source>
        <dbReference type="ARBA" id="ARBA00022723"/>
    </source>
</evidence>
<dbReference type="AlphaFoldDB" id="A0A4R6Y630"/>
<dbReference type="GO" id="GO:0046872">
    <property type="term" value="F:metal ion binding"/>
    <property type="evidence" value="ECO:0007669"/>
    <property type="project" value="UniProtKB-KW"/>
</dbReference>
<feature type="binding site" evidence="7">
    <location>
        <position position="171"/>
    </location>
    <ligand>
        <name>Zn(2+)</name>
        <dbReference type="ChEBI" id="CHEBI:29105"/>
        <label>2</label>
    </ligand>
</feature>
<reference evidence="9 10" key="1">
    <citation type="submission" date="2019-03" db="EMBL/GenBank/DDBJ databases">
        <title>Genomic Encyclopedia of Type Strains, Phase IV (KMG-IV): sequencing the most valuable type-strain genomes for metagenomic binning, comparative biology and taxonomic classification.</title>
        <authorList>
            <person name="Goeker M."/>
        </authorList>
    </citation>
    <scope>NUCLEOTIDE SEQUENCE [LARGE SCALE GENOMIC DNA]</scope>
    <source>
        <strain evidence="9 10">DSM 102852</strain>
    </source>
</reference>
<feature type="binding site" evidence="7">
    <location>
        <position position="59"/>
    </location>
    <ligand>
        <name>Zn(2+)</name>
        <dbReference type="ChEBI" id="CHEBI:29105"/>
        <label>2</label>
    </ligand>
</feature>
<evidence type="ECO:0000256" key="5">
    <source>
        <dbReference type="ARBA" id="ARBA00022801"/>
    </source>
</evidence>
<dbReference type="RefSeq" id="WP_133621334.1">
    <property type="nucleotide sequence ID" value="NZ_SNZE01000025.1"/>
</dbReference>
<comment type="catalytic activity">
    <reaction evidence="1 7">
        <text>an S-(2-hydroxyacyl)glutathione + H2O = a 2-hydroxy carboxylate + glutathione + H(+)</text>
        <dbReference type="Rhea" id="RHEA:21864"/>
        <dbReference type="ChEBI" id="CHEBI:15377"/>
        <dbReference type="ChEBI" id="CHEBI:15378"/>
        <dbReference type="ChEBI" id="CHEBI:57925"/>
        <dbReference type="ChEBI" id="CHEBI:58896"/>
        <dbReference type="ChEBI" id="CHEBI:71261"/>
        <dbReference type="EC" id="3.1.2.6"/>
    </reaction>
</comment>